<accession>A0AAX4PJS8</accession>
<name>A0AAX4PJS8_9CHLO</name>
<protein>
    <submittedName>
        <fullName evidence="2">Uncharacterized protein</fullName>
    </submittedName>
</protein>
<reference evidence="2 3" key="1">
    <citation type="submission" date="2024-03" db="EMBL/GenBank/DDBJ databases">
        <title>Complete genome sequence of the green alga Chloropicon roscoffensis RCC1871.</title>
        <authorList>
            <person name="Lemieux C."/>
            <person name="Pombert J.-F."/>
            <person name="Otis C."/>
            <person name="Turmel M."/>
        </authorList>
    </citation>
    <scope>NUCLEOTIDE SEQUENCE [LARGE SCALE GENOMIC DNA]</scope>
    <source>
        <strain evidence="2 3">RCC1871</strain>
    </source>
</reference>
<gene>
    <name evidence="2" type="ORF">HKI87_14g76810</name>
</gene>
<proteinExistence type="predicted"/>
<sequence>MGACCGKASGTRSGYGGDYQDADRAQLAAASEARLAKMENRGVTARGAAKLKAEATKKHTEPTMAQDVTMKWTMGN</sequence>
<evidence type="ECO:0000313" key="2">
    <source>
        <dbReference type="EMBL" id="WZN66118.1"/>
    </source>
</evidence>
<evidence type="ECO:0000256" key="1">
    <source>
        <dbReference type="SAM" id="MobiDB-lite"/>
    </source>
</evidence>
<feature type="compositionally biased region" description="Basic and acidic residues" evidence="1">
    <location>
        <begin position="51"/>
        <end position="61"/>
    </location>
</feature>
<evidence type="ECO:0000313" key="3">
    <source>
        <dbReference type="Proteomes" id="UP001472866"/>
    </source>
</evidence>
<keyword evidence="3" id="KW-1185">Reference proteome</keyword>
<feature type="region of interest" description="Disordered" evidence="1">
    <location>
        <begin position="39"/>
        <end position="61"/>
    </location>
</feature>
<dbReference type="Proteomes" id="UP001472866">
    <property type="component" value="Chromosome 14"/>
</dbReference>
<dbReference type="AlphaFoldDB" id="A0AAX4PJS8"/>
<dbReference type="EMBL" id="CP151514">
    <property type="protein sequence ID" value="WZN66118.1"/>
    <property type="molecule type" value="Genomic_DNA"/>
</dbReference>
<organism evidence="2 3">
    <name type="scientific">Chloropicon roscoffensis</name>
    <dbReference type="NCBI Taxonomy" id="1461544"/>
    <lineage>
        <taxon>Eukaryota</taxon>
        <taxon>Viridiplantae</taxon>
        <taxon>Chlorophyta</taxon>
        <taxon>Chloropicophyceae</taxon>
        <taxon>Chloropicales</taxon>
        <taxon>Chloropicaceae</taxon>
        <taxon>Chloropicon</taxon>
    </lineage>
</organism>